<comment type="caution">
    <text evidence="3">The sequence shown here is derived from an EMBL/GenBank/DDBJ whole genome shotgun (WGS) entry which is preliminary data.</text>
</comment>
<protein>
    <submittedName>
        <fullName evidence="3">Uncharacterized protein</fullName>
    </submittedName>
</protein>
<proteinExistence type="predicted"/>
<feature type="signal peptide" evidence="2">
    <location>
        <begin position="1"/>
        <end position="18"/>
    </location>
</feature>
<evidence type="ECO:0000313" key="3">
    <source>
        <dbReference type="EMBL" id="KAH6585619.1"/>
    </source>
</evidence>
<name>A0ABQ8EUW7_9FUNG</name>
<reference evidence="3 4" key="1">
    <citation type="submission" date="2021-02" db="EMBL/GenBank/DDBJ databases">
        <title>Variation within the Batrachochytrium salamandrivorans European outbreak.</title>
        <authorList>
            <person name="Kelly M."/>
            <person name="Pasmans F."/>
            <person name="Shea T.P."/>
            <person name="Munoz J.F."/>
            <person name="Carranza S."/>
            <person name="Cuomo C.A."/>
            <person name="Martel A."/>
        </authorList>
    </citation>
    <scope>NUCLEOTIDE SEQUENCE [LARGE SCALE GENOMIC DNA]</scope>
    <source>
        <strain evidence="3 4">AMFP18/2</strain>
    </source>
</reference>
<gene>
    <name evidence="3" type="ORF">BASA50_001227</name>
</gene>
<evidence type="ECO:0000313" key="4">
    <source>
        <dbReference type="Proteomes" id="UP001648503"/>
    </source>
</evidence>
<feature type="chain" id="PRO_5045633525" evidence="2">
    <location>
        <begin position="19"/>
        <end position="145"/>
    </location>
</feature>
<dbReference type="Proteomes" id="UP001648503">
    <property type="component" value="Unassembled WGS sequence"/>
</dbReference>
<keyword evidence="2" id="KW-0732">Signal</keyword>
<keyword evidence="4" id="KW-1185">Reference proteome</keyword>
<sequence>MKLISFAALSFLAIAVSARTRQGDASQRAGAPSAEQSQSAQENPRQSLQNELNQLLDDYKAKQAAATDLQNDIDEIEKGMSEAELELSNLDEPEKTISQIYLSRLDRVLTIIRDSKRILDDEMADIKKESEDVNKAIASLDETPE</sequence>
<evidence type="ECO:0000256" key="2">
    <source>
        <dbReference type="SAM" id="SignalP"/>
    </source>
</evidence>
<dbReference type="EMBL" id="JAFCIX010000580">
    <property type="protein sequence ID" value="KAH6585619.1"/>
    <property type="molecule type" value="Genomic_DNA"/>
</dbReference>
<feature type="compositionally biased region" description="Polar residues" evidence="1">
    <location>
        <begin position="34"/>
        <end position="52"/>
    </location>
</feature>
<accession>A0ABQ8EUW7</accession>
<organism evidence="3 4">
    <name type="scientific">Batrachochytrium salamandrivorans</name>
    <dbReference type="NCBI Taxonomy" id="1357716"/>
    <lineage>
        <taxon>Eukaryota</taxon>
        <taxon>Fungi</taxon>
        <taxon>Fungi incertae sedis</taxon>
        <taxon>Chytridiomycota</taxon>
        <taxon>Chytridiomycota incertae sedis</taxon>
        <taxon>Chytridiomycetes</taxon>
        <taxon>Rhizophydiales</taxon>
        <taxon>Rhizophydiales incertae sedis</taxon>
        <taxon>Batrachochytrium</taxon>
    </lineage>
</organism>
<feature type="region of interest" description="Disordered" evidence="1">
    <location>
        <begin position="23"/>
        <end position="52"/>
    </location>
</feature>
<evidence type="ECO:0000256" key="1">
    <source>
        <dbReference type="SAM" id="MobiDB-lite"/>
    </source>
</evidence>